<dbReference type="InterPro" id="IPR051257">
    <property type="entry name" value="Diverse_CBS-Domain"/>
</dbReference>
<dbReference type="PANTHER" id="PTHR43080:SF29">
    <property type="entry name" value="OS02G0818000 PROTEIN"/>
    <property type="match status" value="1"/>
</dbReference>
<feature type="compositionally biased region" description="Basic and acidic residues" evidence="3">
    <location>
        <begin position="259"/>
        <end position="269"/>
    </location>
</feature>
<dbReference type="InterPro" id="IPR000644">
    <property type="entry name" value="CBS_dom"/>
</dbReference>
<feature type="compositionally biased region" description="Low complexity" evidence="3">
    <location>
        <begin position="232"/>
        <end position="244"/>
    </location>
</feature>
<feature type="domain" description="CBS" evidence="5">
    <location>
        <begin position="90"/>
        <end position="147"/>
    </location>
</feature>
<dbReference type="InterPro" id="IPR046342">
    <property type="entry name" value="CBS_dom_sf"/>
</dbReference>
<accession>A0A919KD28</accession>
<dbReference type="CDD" id="cd04586">
    <property type="entry name" value="CBS_pair_BON_assoc"/>
    <property type="match status" value="1"/>
</dbReference>
<protein>
    <recommendedName>
        <fullName evidence="8">CBS domain-containing protein</fullName>
    </recommendedName>
</protein>
<dbReference type="PANTHER" id="PTHR43080">
    <property type="entry name" value="CBS DOMAIN-CONTAINING PROTEIN CBSX3, MITOCHONDRIAL"/>
    <property type="match status" value="1"/>
</dbReference>
<dbReference type="RefSeq" id="WP_203790614.1">
    <property type="nucleotide sequence ID" value="NZ_BOMV01000111.1"/>
</dbReference>
<evidence type="ECO:0000256" key="2">
    <source>
        <dbReference type="PROSITE-ProRule" id="PRU00703"/>
    </source>
</evidence>
<name>A0A919KD28_9ACTN</name>
<reference evidence="6" key="1">
    <citation type="submission" date="2021-01" db="EMBL/GenBank/DDBJ databases">
        <title>Whole genome shotgun sequence of Actinoplanes rishiriensis NBRC 108556.</title>
        <authorList>
            <person name="Komaki H."/>
            <person name="Tamura T."/>
        </authorList>
    </citation>
    <scope>NUCLEOTIDE SEQUENCE</scope>
    <source>
        <strain evidence="6">NBRC 108556</strain>
    </source>
</reference>
<dbReference type="Gene3D" id="3.10.580.10">
    <property type="entry name" value="CBS-domain"/>
    <property type="match status" value="1"/>
</dbReference>
<evidence type="ECO:0008006" key="8">
    <source>
        <dbReference type="Google" id="ProtNLM"/>
    </source>
</evidence>
<gene>
    <name evidence="6" type="ORF">Ari01nite_92060</name>
</gene>
<feature type="domain" description="BON" evidence="4">
    <location>
        <begin position="143"/>
        <end position="212"/>
    </location>
</feature>
<dbReference type="SUPFAM" id="SSF54631">
    <property type="entry name" value="CBS-domain pair"/>
    <property type="match status" value="1"/>
</dbReference>
<evidence type="ECO:0000259" key="5">
    <source>
        <dbReference type="PROSITE" id="PS51371"/>
    </source>
</evidence>
<dbReference type="PROSITE" id="PS51371">
    <property type="entry name" value="CBS"/>
    <property type="match status" value="2"/>
</dbReference>
<dbReference type="Pfam" id="PF00571">
    <property type="entry name" value="CBS"/>
    <property type="match status" value="2"/>
</dbReference>
<dbReference type="InterPro" id="IPR007055">
    <property type="entry name" value="BON_dom"/>
</dbReference>
<dbReference type="SMART" id="SM00116">
    <property type="entry name" value="CBS"/>
    <property type="match status" value="2"/>
</dbReference>
<evidence type="ECO:0000256" key="1">
    <source>
        <dbReference type="ARBA" id="ARBA00023122"/>
    </source>
</evidence>
<evidence type="ECO:0000256" key="3">
    <source>
        <dbReference type="SAM" id="MobiDB-lite"/>
    </source>
</evidence>
<dbReference type="AlphaFoldDB" id="A0A919KD28"/>
<evidence type="ECO:0000259" key="4">
    <source>
        <dbReference type="PROSITE" id="PS50914"/>
    </source>
</evidence>
<evidence type="ECO:0000313" key="6">
    <source>
        <dbReference type="EMBL" id="GIF01742.1"/>
    </source>
</evidence>
<keyword evidence="7" id="KW-1185">Reference proteome</keyword>
<dbReference type="PROSITE" id="PS50914">
    <property type="entry name" value="BON"/>
    <property type="match status" value="1"/>
</dbReference>
<dbReference type="Gene3D" id="3.30.1340.30">
    <property type="match status" value="1"/>
</dbReference>
<feature type="domain" description="CBS" evidence="5">
    <location>
        <begin position="10"/>
        <end position="69"/>
    </location>
</feature>
<dbReference type="Proteomes" id="UP000636960">
    <property type="component" value="Unassembled WGS sequence"/>
</dbReference>
<sequence>MKHWTVEDVMTRDVVSVPPGAPFRDVVNAVLEHRISAVPVVDTGGRVLGIISEADLLHEVRATRGYRARIVRALRRPAEIGRVTRAADLMTAPAVTTGPGASVLAAAGRLEDEKVKRMPVVGDDGRLLGIVSRRDLLRLQIRSDADIRTDVEDSVLRRTLWTEPAAVTVGVDRGTVTLRGRLASRGLADLAVQLTREVAGVVTVVDELSWQTGEDRWTARASHVAGIRAVRSAPPSAGPAAGRSDVPAGLRCAGRRGASGHDAETAARL</sequence>
<feature type="region of interest" description="Disordered" evidence="3">
    <location>
        <begin position="232"/>
        <end position="269"/>
    </location>
</feature>
<dbReference type="Pfam" id="PF04972">
    <property type="entry name" value="BON"/>
    <property type="match status" value="1"/>
</dbReference>
<keyword evidence="1 2" id="KW-0129">CBS domain</keyword>
<proteinExistence type="predicted"/>
<evidence type="ECO:0000313" key="7">
    <source>
        <dbReference type="Proteomes" id="UP000636960"/>
    </source>
</evidence>
<organism evidence="6 7">
    <name type="scientific">Paractinoplanes rishiriensis</name>
    <dbReference type="NCBI Taxonomy" id="1050105"/>
    <lineage>
        <taxon>Bacteria</taxon>
        <taxon>Bacillati</taxon>
        <taxon>Actinomycetota</taxon>
        <taxon>Actinomycetes</taxon>
        <taxon>Micromonosporales</taxon>
        <taxon>Micromonosporaceae</taxon>
        <taxon>Paractinoplanes</taxon>
    </lineage>
</organism>
<dbReference type="EMBL" id="BOMV01000111">
    <property type="protein sequence ID" value="GIF01742.1"/>
    <property type="molecule type" value="Genomic_DNA"/>
</dbReference>
<comment type="caution">
    <text evidence="6">The sequence shown here is derived from an EMBL/GenBank/DDBJ whole genome shotgun (WGS) entry which is preliminary data.</text>
</comment>